<name>A0A814L2P7_ADIRI</name>
<dbReference type="GO" id="GO:0031463">
    <property type="term" value="C:Cul3-RING ubiquitin ligase complex"/>
    <property type="evidence" value="ECO:0007669"/>
    <property type="project" value="TreeGrafter"/>
</dbReference>
<dbReference type="Gene3D" id="3.30.710.10">
    <property type="entry name" value="Potassium Channel Kv1.1, Chain A"/>
    <property type="match status" value="1"/>
</dbReference>
<evidence type="ECO:0000313" key="2">
    <source>
        <dbReference type="EMBL" id="CAF1060281.1"/>
    </source>
</evidence>
<dbReference type="SUPFAM" id="SSF54695">
    <property type="entry name" value="POZ domain"/>
    <property type="match status" value="1"/>
</dbReference>
<dbReference type="EMBL" id="CAJNOJ010000081">
    <property type="protein sequence ID" value="CAF1060281.1"/>
    <property type="molecule type" value="Genomic_DNA"/>
</dbReference>
<dbReference type="GO" id="GO:0043161">
    <property type="term" value="P:proteasome-mediated ubiquitin-dependent protein catabolic process"/>
    <property type="evidence" value="ECO:0007669"/>
    <property type="project" value="TreeGrafter"/>
</dbReference>
<dbReference type="InterPro" id="IPR011333">
    <property type="entry name" value="SKP1/BTB/POZ_sf"/>
</dbReference>
<dbReference type="PANTHER" id="PTHR14958">
    <property type="entry name" value="POTASSIUM CHANNEL TETRAMERISATION DOMAIN CONTAINING PROTEIN"/>
    <property type="match status" value="1"/>
</dbReference>
<dbReference type="PANTHER" id="PTHR14958:SF29">
    <property type="entry name" value="INSOMNIAC, ISOFORM B"/>
    <property type="match status" value="1"/>
</dbReference>
<comment type="caution">
    <text evidence="2">The sequence shown here is derived from an EMBL/GenBank/DDBJ whole genome shotgun (WGS) entry which is preliminary data.</text>
</comment>
<accession>A0A814L2P7</accession>
<evidence type="ECO:0000313" key="5">
    <source>
        <dbReference type="Proteomes" id="UP000663852"/>
    </source>
</evidence>
<dbReference type="Pfam" id="PF02214">
    <property type="entry name" value="BTB_2"/>
    <property type="match status" value="1"/>
</dbReference>
<dbReference type="OrthoDB" id="9995771at2759"/>
<dbReference type="GO" id="GO:0051260">
    <property type="term" value="P:protein homooligomerization"/>
    <property type="evidence" value="ECO:0007669"/>
    <property type="project" value="InterPro"/>
</dbReference>
<feature type="domain" description="Potassium channel tetramerisation-type BTB" evidence="1">
    <location>
        <begin position="12"/>
        <end position="73"/>
    </location>
</feature>
<dbReference type="InterPro" id="IPR003131">
    <property type="entry name" value="T1-type_BTB"/>
</dbReference>
<dbReference type="AlphaFoldDB" id="A0A814L2P7"/>
<evidence type="ECO:0000313" key="4">
    <source>
        <dbReference type="Proteomes" id="UP000663828"/>
    </source>
</evidence>
<gene>
    <name evidence="2" type="ORF">EDS130_LOCUS17886</name>
    <name evidence="3" type="ORF">XAT740_LOCUS35931</name>
</gene>
<dbReference type="GO" id="GO:0005737">
    <property type="term" value="C:cytoplasm"/>
    <property type="evidence" value="ECO:0007669"/>
    <property type="project" value="TreeGrafter"/>
</dbReference>
<keyword evidence="4" id="KW-1185">Reference proteome</keyword>
<proteinExistence type="predicted"/>
<dbReference type="Proteomes" id="UP000663852">
    <property type="component" value="Unassembled WGS sequence"/>
</dbReference>
<dbReference type="GO" id="GO:0097602">
    <property type="term" value="F:cullin family protein binding"/>
    <property type="evidence" value="ECO:0007669"/>
    <property type="project" value="TreeGrafter"/>
</dbReference>
<organism evidence="2 5">
    <name type="scientific">Adineta ricciae</name>
    <name type="common">Rotifer</name>
    <dbReference type="NCBI Taxonomy" id="249248"/>
    <lineage>
        <taxon>Eukaryota</taxon>
        <taxon>Metazoa</taxon>
        <taxon>Spiralia</taxon>
        <taxon>Gnathifera</taxon>
        <taxon>Rotifera</taxon>
        <taxon>Eurotatoria</taxon>
        <taxon>Bdelloidea</taxon>
        <taxon>Adinetida</taxon>
        <taxon>Adinetidae</taxon>
        <taxon>Adineta</taxon>
    </lineage>
</organism>
<dbReference type="Proteomes" id="UP000663828">
    <property type="component" value="Unassembled WGS sequence"/>
</dbReference>
<evidence type="ECO:0000259" key="1">
    <source>
        <dbReference type="Pfam" id="PF02214"/>
    </source>
</evidence>
<dbReference type="EMBL" id="CAJNOR010003642">
    <property type="protein sequence ID" value="CAF1433808.1"/>
    <property type="molecule type" value="Genomic_DNA"/>
</dbReference>
<sequence length="184" mass="21004">MSDIVKFKLTNGDVFGIFRQTLERYPSSFLTKLISNEQNSTFHSRDADNAFLIDEDPMIFSSLLTYYRCGVLTILHDDLRQAIIEKYMLPHVHSPPTTSSGDLPKYDEPLYIHISFEHVSSMSAQTRPSPAQIPALHGCPFPLTHTNSFRSKDPIEIANYLSCNGYSMEQIDLNTRSILMKRKN</sequence>
<evidence type="ECO:0000313" key="3">
    <source>
        <dbReference type="EMBL" id="CAF1433808.1"/>
    </source>
</evidence>
<protein>
    <recommendedName>
        <fullName evidence="1">Potassium channel tetramerisation-type BTB domain-containing protein</fullName>
    </recommendedName>
</protein>
<reference evidence="2" key="1">
    <citation type="submission" date="2021-02" db="EMBL/GenBank/DDBJ databases">
        <authorList>
            <person name="Nowell W R."/>
        </authorList>
    </citation>
    <scope>NUCLEOTIDE SEQUENCE</scope>
</reference>